<evidence type="ECO:0000313" key="5">
    <source>
        <dbReference type="Proteomes" id="UP000693672"/>
    </source>
</evidence>
<keyword evidence="1" id="KW-0808">Transferase</keyword>
<accession>A0A916K226</accession>
<dbReference type="PANTHER" id="PTHR43420:SF47">
    <property type="entry name" value="N-ACETYLTRANSFERASE DOMAIN-CONTAINING PROTEIN"/>
    <property type="match status" value="1"/>
</dbReference>
<dbReference type="RefSeq" id="WP_218092228.1">
    <property type="nucleotide sequence ID" value="NZ_CAJVAS010000009.1"/>
</dbReference>
<dbReference type="AlphaFoldDB" id="A0A916K226"/>
<name>A0A916K226_9BACL</name>
<dbReference type="InterPro" id="IPR050680">
    <property type="entry name" value="YpeA/RimI_acetyltransf"/>
</dbReference>
<gene>
    <name evidence="4" type="ORF">PAESOLCIP111_02440</name>
</gene>
<evidence type="ECO:0000259" key="3">
    <source>
        <dbReference type="PROSITE" id="PS51186"/>
    </source>
</evidence>
<dbReference type="InterPro" id="IPR000182">
    <property type="entry name" value="GNAT_dom"/>
</dbReference>
<sequence length="291" mass="32292">MREPVIRRLSQCTLEEALEAWNKGFEGYFIDATMTLDAFLARMASEGLSPALSVIAFIDGKPSGIVLNGIRTIRGKRVSWNGGTGVAPAFRGQGLGKKLIQASLDIYREEQVNTATLEAIQANVPAIELYQRMGYCIVDRLAILQHKGMCELPAEELAPYTVVKAKPQELVRVPFYEPMTAWQTQWPSVRDGESLILADSSGQEVAYCLYRRGFDASGAHVSTTLFQCEVKPDRPDRETLLRCALAHALGSPRELTRRAFNMLRGHDAVRLLLGAGFEQTSEQVMMTRAIQ</sequence>
<dbReference type="PROSITE" id="PS51186">
    <property type="entry name" value="GNAT"/>
    <property type="match status" value="1"/>
</dbReference>
<proteinExistence type="predicted"/>
<organism evidence="4 5">
    <name type="scientific">Paenibacillus solanacearum</name>
    <dbReference type="NCBI Taxonomy" id="2048548"/>
    <lineage>
        <taxon>Bacteria</taxon>
        <taxon>Bacillati</taxon>
        <taxon>Bacillota</taxon>
        <taxon>Bacilli</taxon>
        <taxon>Bacillales</taxon>
        <taxon>Paenibacillaceae</taxon>
        <taxon>Paenibacillus</taxon>
    </lineage>
</organism>
<dbReference type="CDD" id="cd04301">
    <property type="entry name" value="NAT_SF"/>
    <property type="match status" value="1"/>
</dbReference>
<dbReference type="EMBL" id="CAJVAS010000009">
    <property type="protein sequence ID" value="CAG7622748.1"/>
    <property type="molecule type" value="Genomic_DNA"/>
</dbReference>
<dbReference type="Pfam" id="PF00583">
    <property type="entry name" value="Acetyltransf_1"/>
    <property type="match status" value="1"/>
</dbReference>
<keyword evidence="2" id="KW-0012">Acyltransferase</keyword>
<dbReference type="PANTHER" id="PTHR43420">
    <property type="entry name" value="ACETYLTRANSFERASE"/>
    <property type="match status" value="1"/>
</dbReference>
<dbReference type="GO" id="GO:0016747">
    <property type="term" value="F:acyltransferase activity, transferring groups other than amino-acyl groups"/>
    <property type="evidence" value="ECO:0007669"/>
    <property type="project" value="InterPro"/>
</dbReference>
<evidence type="ECO:0000256" key="2">
    <source>
        <dbReference type="ARBA" id="ARBA00023315"/>
    </source>
</evidence>
<feature type="domain" description="N-acetyltransferase" evidence="3">
    <location>
        <begin position="4"/>
        <end position="159"/>
    </location>
</feature>
<protein>
    <recommendedName>
        <fullName evidence="3">N-acetyltransferase domain-containing protein</fullName>
    </recommendedName>
</protein>
<reference evidence="4" key="1">
    <citation type="submission" date="2021-06" db="EMBL/GenBank/DDBJ databases">
        <authorList>
            <person name="Criscuolo A."/>
        </authorList>
    </citation>
    <scope>NUCLEOTIDE SEQUENCE</scope>
    <source>
        <strain evidence="4">CIP111600</strain>
    </source>
</reference>
<evidence type="ECO:0000313" key="4">
    <source>
        <dbReference type="EMBL" id="CAG7622748.1"/>
    </source>
</evidence>
<evidence type="ECO:0000256" key="1">
    <source>
        <dbReference type="ARBA" id="ARBA00022679"/>
    </source>
</evidence>
<comment type="caution">
    <text evidence="4">The sequence shown here is derived from an EMBL/GenBank/DDBJ whole genome shotgun (WGS) entry which is preliminary data.</text>
</comment>
<dbReference type="Proteomes" id="UP000693672">
    <property type="component" value="Unassembled WGS sequence"/>
</dbReference>
<keyword evidence="5" id="KW-1185">Reference proteome</keyword>